<comment type="subcellular location">
    <subcellularLocation>
        <location evidence="1">Cell envelope</location>
    </subcellularLocation>
</comment>
<dbReference type="InterPro" id="IPR000914">
    <property type="entry name" value="SBP_5_dom"/>
</dbReference>
<dbReference type="Gene3D" id="3.10.105.10">
    <property type="entry name" value="Dipeptide-binding Protein, Domain 3"/>
    <property type="match status" value="1"/>
</dbReference>
<dbReference type="PROSITE" id="PS51257">
    <property type="entry name" value="PROKAR_LIPOPROTEIN"/>
    <property type="match status" value="1"/>
</dbReference>
<dbReference type="Gene3D" id="3.40.190.10">
    <property type="entry name" value="Periplasmic binding protein-like II"/>
    <property type="match status" value="1"/>
</dbReference>
<dbReference type="InterPro" id="IPR039424">
    <property type="entry name" value="SBP_5"/>
</dbReference>
<comment type="similarity">
    <text evidence="2">Belongs to the bacterial solute-binding protein 5 family.</text>
</comment>
<dbReference type="InterPro" id="IPR030678">
    <property type="entry name" value="Peptide/Ni-bd"/>
</dbReference>
<dbReference type="Proteomes" id="UP001232536">
    <property type="component" value="Unassembled WGS sequence"/>
</dbReference>
<dbReference type="PIRSF" id="PIRSF002741">
    <property type="entry name" value="MppA"/>
    <property type="match status" value="1"/>
</dbReference>
<gene>
    <name evidence="8" type="ORF">Q6348_12460</name>
</gene>
<feature type="region of interest" description="Disordered" evidence="5">
    <location>
        <begin position="27"/>
        <end position="50"/>
    </location>
</feature>
<evidence type="ECO:0000256" key="5">
    <source>
        <dbReference type="SAM" id="MobiDB-lite"/>
    </source>
</evidence>
<accession>A0ABT9DCI8</accession>
<proteinExistence type="inferred from homology"/>
<sequence length="519" mass="55537">MKSRTPFAAAGLASVVALTLAACASGGGTTPSDSSSAPAGGGSDRGGTLTLGILQEPQSWDPAQAHVGHRLQPFQLAYDSLILREPDGTLAPMLATDWSYTDDAKTVLELNLRTDVTFSDGAPFNADAVVANIEHFKTDNGPQAGMATAIDSVTAVDADTVDITLSEPDPAMEYYLSQALGLMGSPDSLGTDAMDRLPVGTGPYTMVADKSVVGSQYVFVARDGYWNPDLQKWDEIDLKLLPDVTARVNALVTGEVDATLLDGTTFQQAEGAGKTLLEYATDWQGLLLFDRDGTLNPALKDVRVRQAINYAFDRKNLLAQLGGGKGEVTSQVFGPDSSAYVPELDTYYTYDPAKAKQLLADAGYANGLTIEMPLFTPGGETILTFVAQQLADVGITVKQTQVPIADYQGELGKGNFAAAWFSLFQGPTWVAYQQLLSDTTLYNPFKSTSPEIQAAAQALRTNGDDAEAAQALNRYVTENAWFAPWFRPSQLYYYDASKVAVVAQVQMAVPSIYNYSPVS</sequence>
<dbReference type="PANTHER" id="PTHR30290:SF10">
    <property type="entry name" value="PERIPLASMIC OLIGOPEPTIDE-BINDING PROTEIN-RELATED"/>
    <property type="match status" value="1"/>
</dbReference>
<feature type="signal peptide" evidence="6">
    <location>
        <begin position="1"/>
        <end position="24"/>
    </location>
</feature>
<evidence type="ECO:0000256" key="6">
    <source>
        <dbReference type="SAM" id="SignalP"/>
    </source>
</evidence>
<dbReference type="EMBL" id="JAUQYP010000001">
    <property type="protein sequence ID" value="MDO8108009.1"/>
    <property type="molecule type" value="Genomic_DNA"/>
</dbReference>
<evidence type="ECO:0000313" key="8">
    <source>
        <dbReference type="EMBL" id="MDO8108009.1"/>
    </source>
</evidence>
<dbReference type="Pfam" id="PF00496">
    <property type="entry name" value="SBP_bac_5"/>
    <property type="match status" value="1"/>
</dbReference>
<name>A0ABT9DCI8_9CELL</name>
<evidence type="ECO:0000256" key="2">
    <source>
        <dbReference type="ARBA" id="ARBA00005695"/>
    </source>
</evidence>
<feature type="domain" description="Solute-binding protein family 5" evidence="7">
    <location>
        <begin position="90"/>
        <end position="428"/>
    </location>
</feature>
<keyword evidence="3" id="KW-0813">Transport</keyword>
<feature type="chain" id="PRO_5046431234" evidence="6">
    <location>
        <begin position="25"/>
        <end position="519"/>
    </location>
</feature>
<evidence type="ECO:0000256" key="4">
    <source>
        <dbReference type="ARBA" id="ARBA00022729"/>
    </source>
</evidence>
<dbReference type="SUPFAM" id="SSF53850">
    <property type="entry name" value="Periplasmic binding protein-like II"/>
    <property type="match status" value="1"/>
</dbReference>
<evidence type="ECO:0000259" key="7">
    <source>
        <dbReference type="Pfam" id="PF00496"/>
    </source>
</evidence>
<dbReference type="RefSeq" id="WP_304601599.1">
    <property type="nucleotide sequence ID" value="NZ_JAUQYP010000001.1"/>
</dbReference>
<evidence type="ECO:0000256" key="3">
    <source>
        <dbReference type="ARBA" id="ARBA00022448"/>
    </source>
</evidence>
<comment type="caution">
    <text evidence="8">The sequence shown here is derived from an EMBL/GenBank/DDBJ whole genome shotgun (WGS) entry which is preliminary data.</text>
</comment>
<evidence type="ECO:0000256" key="1">
    <source>
        <dbReference type="ARBA" id="ARBA00004196"/>
    </source>
</evidence>
<organism evidence="8 9">
    <name type="scientific">Actinotalea lenta</name>
    <dbReference type="NCBI Taxonomy" id="3064654"/>
    <lineage>
        <taxon>Bacteria</taxon>
        <taxon>Bacillati</taxon>
        <taxon>Actinomycetota</taxon>
        <taxon>Actinomycetes</taxon>
        <taxon>Micrococcales</taxon>
        <taxon>Cellulomonadaceae</taxon>
        <taxon>Actinotalea</taxon>
    </lineage>
</organism>
<evidence type="ECO:0000313" key="9">
    <source>
        <dbReference type="Proteomes" id="UP001232536"/>
    </source>
</evidence>
<keyword evidence="9" id="KW-1185">Reference proteome</keyword>
<dbReference type="PANTHER" id="PTHR30290">
    <property type="entry name" value="PERIPLASMIC BINDING COMPONENT OF ABC TRANSPORTER"/>
    <property type="match status" value="1"/>
</dbReference>
<keyword evidence="4 6" id="KW-0732">Signal</keyword>
<reference evidence="8 9" key="1">
    <citation type="submission" date="2023-07" db="EMBL/GenBank/DDBJ databases">
        <title>Description of novel actinomycetes strains, isolated from tidal flat sediment.</title>
        <authorList>
            <person name="Lu C."/>
        </authorList>
    </citation>
    <scope>NUCLEOTIDE SEQUENCE [LARGE SCALE GENOMIC DNA]</scope>
    <source>
        <strain evidence="8 9">SYSU T00b441</strain>
    </source>
</reference>
<protein>
    <submittedName>
        <fullName evidence="8">ABC transporter substrate-binding protein</fullName>
    </submittedName>
</protein>